<dbReference type="GO" id="GO:0008934">
    <property type="term" value="F:inositol monophosphate 1-phosphatase activity"/>
    <property type="evidence" value="ECO:0007669"/>
    <property type="project" value="TreeGrafter"/>
</dbReference>
<keyword evidence="4" id="KW-1185">Reference proteome</keyword>
<accession>A0AAJ1U6I8</accession>
<organism evidence="3 4">
    <name type="scientific">Rhodalgimonas zhirmunskyi</name>
    <dbReference type="NCBI Taxonomy" id="2964767"/>
    <lineage>
        <taxon>Bacteria</taxon>
        <taxon>Pseudomonadati</taxon>
        <taxon>Pseudomonadota</taxon>
        <taxon>Alphaproteobacteria</taxon>
        <taxon>Rhodobacterales</taxon>
        <taxon>Roseobacteraceae</taxon>
        <taxon>Rhodalgimonas</taxon>
    </lineage>
</organism>
<dbReference type="SUPFAM" id="SSF56655">
    <property type="entry name" value="Carbohydrate phosphatase"/>
    <property type="match status" value="1"/>
</dbReference>
<dbReference type="PANTHER" id="PTHR20854">
    <property type="entry name" value="INOSITOL MONOPHOSPHATASE"/>
    <property type="match status" value="1"/>
</dbReference>
<dbReference type="CDD" id="cd01638">
    <property type="entry name" value="CysQ"/>
    <property type="match status" value="1"/>
</dbReference>
<dbReference type="GO" id="GO:0046872">
    <property type="term" value="F:metal ion binding"/>
    <property type="evidence" value="ECO:0007669"/>
    <property type="project" value="UniProtKB-KW"/>
</dbReference>
<feature type="binding site" evidence="2">
    <location>
        <position position="207"/>
    </location>
    <ligand>
        <name>Mg(2+)</name>
        <dbReference type="ChEBI" id="CHEBI:18420"/>
        <label>1</label>
        <note>catalytic</note>
    </ligand>
</feature>
<comment type="similarity">
    <text evidence="1">Belongs to the inositol monophosphatase superfamily.</text>
</comment>
<dbReference type="RefSeq" id="WP_317626121.1">
    <property type="nucleotide sequence ID" value="NZ_JANFFA010000002.1"/>
</dbReference>
<evidence type="ECO:0000256" key="2">
    <source>
        <dbReference type="PIRSR" id="PIRSR600760-2"/>
    </source>
</evidence>
<name>A0AAJ1U6I8_9RHOB</name>
<feature type="binding site" evidence="2">
    <location>
        <position position="67"/>
    </location>
    <ligand>
        <name>Mg(2+)</name>
        <dbReference type="ChEBI" id="CHEBI:18420"/>
        <label>1</label>
        <note>catalytic</note>
    </ligand>
</feature>
<dbReference type="PRINTS" id="PR00377">
    <property type="entry name" value="IMPHPHTASES"/>
</dbReference>
<dbReference type="Gene3D" id="3.40.190.80">
    <property type="match status" value="1"/>
</dbReference>
<feature type="binding site" evidence="2">
    <location>
        <position position="88"/>
    </location>
    <ligand>
        <name>Mg(2+)</name>
        <dbReference type="ChEBI" id="CHEBI:18420"/>
        <label>1</label>
        <note>catalytic</note>
    </ligand>
</feature>
<evidence type="ECO:0000313" key="3">
    <source>
        <dbReference type="EMBL" id="MDQ2094525.1"/>
    </source>
</evidence>
<feature type="binding site" evidence="2">
    <location>
        <position position="85"/>
    </location>
    <ligand>
        <name>Mg(2+)</name>
        <dbReference type="ChEBI" id="CHEBI:18420"/>
        <label>1</label>
        <note>catalytic</note>
    </ligand>
</feature>
<dbReference type="EMBL" id="JANFFA010000002">
    <property type="protein sequence ID" value="MDQ2094525.1"/>
    <property type="molecule type" value="Genomic_DNA"/>
</dbReference>
<comment type="cofactor">
    <cofactor evidence="2">
        <name>Mg(2+)</name>
        <dbReference type="ChEBI" id="CHEBI:18420"/>
    </cofactor>
</comment>
<reference evidence="3" key="2">
    <citation type="submission" date="2023-04" db="EMBL/GenBank/DDBJ databases">
        <title>'Rhodoalgimonas zhirmunskyi' gen. nov., isolated from a red alga.</title>
        <authorList>
            <person name="Nedashkovskaya O.I."/>
            <person name="Otstavnykh N.Y."/>
            <person name="Bystritskaya E.P."/>
            <person name="Balabanova L.A."/>
            <person name="Isaeva M.P."/>
        </authorList>
    </citation>
    <scope>NUCLEOTIDE SEQUENCE</scope>
    <source>
        <strain evidence="3">10Alg 79</strain>
    </source>
</reference>
<dbReference type="Pfam" id="PF00459">
    <property type="entry name" value="Inositol_P"/>
    <property type="match status" value="1"/>
</dbReference>
<gene>
    <name evidence="3" type="ORF">NOI20_10430</name>
</gene>
<dbReference type="GO" id="GO:0007165">
    <property type="term" value="P:signal transduction"/>
    <property type="evidence" value="ECO:0007669"/>
    <property type="project" value="TreeGrafter"/>
</dbReference>
<comment type="caution">
    <text evidence="3">The sequence shown here is derived from an EMBL/GenBank/DDBJ whole genome shotgun (WGS) entry which is preliminary data.</text>
</comment>
<reference evidence="3" key="1">
    <citation type="submission" date="2022-07" db="EMBL/GenBank/DDBJ databases">
        <authorList>
            <person name="Otstavnykh N."/>
            <person name="Isaeva M."/>
            <person name="Bystritskaya E."/>
        </authorList>
    </citation>
    <scope>NUCLEOTIDE SEQUENCE</scope>
    <source>
        <strain evidence="3">10Alg 79</strain>
    </source>
</reference>
<dbReference type="Gene3D" id="3.30.540.10">
    <property type="entry name" value="Fructose-1,6-Bisphosphatase, subunit A, domain 1"/>
    <property type="match status" value="1"/>
</dbReference>
<protein>
    <submittedName>
        <fullName evidence="3">3'(2'),5'-bisphosphate nucleotidase CysQ</fullName>
    </submittedName>
</protein>
<keyword evidence="2" id="KW-0460">Magnesium</keyword>
<feature type="binding site" evidence="2">
    <location>
        <position position="87"/>
    </location>
    <ligand>
        <name>Mg(2+)</name>
        <dbReference type="ChEBI" id="CHEBI:18420"/>
        <label>1</label>
        <note>catalytic</note>
    </ligand>
</feature>
<keyword evidence="2" id="KW-0479">Metal-binding</keyword>
<dbReference type="GO" id="GO:0006020">
    <property type="term" value="P:inositol metabolic process"/>
    <property type="evidence" value="ECO:0007669"/>
    <property type="project" value="TreeGrafter"/>
</dbReference>
<evidence type="ECO:0000256" key="1">
    <source>
        <dbReference type="ARBA" id="ARBA00009759"/>
    </source>
</evidence>
<dbReference type="AlphaFoldDB" id="A0AAJ1U6I8"/>
<dbReference type="PANTHER" id="PTHR20854:SF4">
    <property type="entry name" value="INOSITOL-1-MONOPHOSPHATASE-RELATED"/>
    <property type="match status" value="1"/>
</dbReference>
<evidence type="ECO:0000313" key="4">
    <source>
        <dbReference type="Proteomes" id="UP001227162"/>
    </source>
</evidence>
<sequence>MPETDLALLVEAAQEAGRIARTYSGATAQSWEKPDNAGPVTECDLAVNRMLEERLRAARPDYGWLSEESEDNEARLEAETVFVIDPLDGTRSFMEGGRTFAHALAVVRNGLVQAGVVYLPLLDKLYTATYGGGAKLNGTPIKTALKPGLDRATVLAAKPVLQPRFWKGGVVPDIDRVYRPSLAYRLCLVAEGRYDAMITLRDSWEWDIAAGALIMAEAGAVVTDRYGAPLRFNNARPKVAGVLAASRAVHAEMRAALA</sequence>
<dbReference type="Proteomes" id="UP001227162">
    <property type="component" value="Unassembled WGS sequence"/>
</dbReference>
<proteinExistence type="inferred from homology"/>
<dbReference type="InterPro" id="IPR000760">
    <property type="entry name" value="Inositol_monophosphatase-like"/>
</dbReference>